<keyword evidence="8" id="KW-1185">Reference proteome</keyword>
<evidence type="ECO:0000256" key="2">
    <source>
        <dbReference type="ARBA" id="ARBA00022927"/>
    </source>
</evidence>
<dbReference type="GO" id="GO:0042147">
    <property type="term" value="P:retrograde transport, endosome to Golgi"/>
    <property type="evidence" value="ECO:0007669"/>
    <property type="project" value="InterPro"/>
</dbReference>
<dbReference type="PANTHER" id="PTHR13258">
    <property type="entry name" value="SYNDETIN"/>
    <property type="match status" value="1"/>
</dbReference>
<evidence type="ECO:0000313" key="8">
    <source>
        <dbReference type="Proteomes" id="UP000594454"/>
    </source>
</evidence>
<dbReference type="GO" id="GO:0000149">
    <property type="term" value="F:SNARE binding"/>
    <property type="evidence" value="ECO:0007669"/>
    <property type="project" value="TreeGrafter"/>
</dbReference>
<feature type="domain" description="Syndetin C-terminal" evidence="5">
    <location>
        <begin position="704"/>
        <end position="933"/>
    </location>
</feature>
<dbReference type="Pfam" id="PF10474">
    <property type="entry name" value="Syndetin_C"/>
    <property type="match status" value="1"/>
</dbReference>
<evidence type="ECO:0000256" key="3">
    <source>
        <dbReference type="ARBA" id="ARBA00023054"/>
    </source>
</evidence>
<name>A0A7R8YNK3_HERIL</name>
<dbReference type="PANTHER" id="PTHR13258:SF0">
    <property type="entry name" value="SYNDETIN"/>
    <property type="match status" value="1"/>
</dbReference>
<dbReference type="InParanoid" id="A0A7R8YNK3"/>
<dbReference type="OrthoDB" id="10263345at2759"/>
<dbReference type="GO" id="GO:0005829">
    <property type="term" value="C:cytosol"/>
    <property type="evidence" value="ECO:0007669"/>
    <property type="project" value="GOC"/>
</dbReference>
<evidence type="ECO:0000259" key="5">
    <source>
        <dbReference type="Pfam" id="PF10474"/>
    </source>
</evidence>
<dbReference type="Proteomes" id="UP000594454">
    <property type="component" value="Chromosome 1"/>
</dbReference>
<keyword evidence="2" id="KW-0653">Protein transport</keyword>
<dbReference type="GO" id="GO:0032456">
    <property type="term" value="P:endocytic recycling"/>
    <property type="evidence" value="ECO:0007669"/>
    <property type="project" value="InterPro"/>
</dbReference>
<keyword evidence="3" id="KW-0175">Coiled coil</keyword>
<dbReference type="OMA" id="MAKVKWD"/>
<evidence type="ECO:0000259" key="6">
    <source>
        <dbReference type="Pfam" id="PF10475"/>
    </source>
</evidence>
<keyword evidence="1" id="KW-0813">Transport</keyword>
<gene>
    <name evidence="7" type="ORF">HERILL_LOCUS1816</name>
</gene>
<evidence type="ECO:0000256" key="4">
    <source>
        <dbReference type="SAM" id="MobiDB-lite"/>
    </source>
</evidence>
<proteinExistence type="predicted"/>
<feature type="region of interest" description="Disordered" evidence="4">
    <location>
        <begin position="36"/>
        <end position="59"/>
    </location>
</feature>
<dbReference type="InterPro" id="IPR040047">
    <property type="entry name" value="VPS50"/>
</dbReference>
<dbReference type="GO" id="GO:1990745">
    <property type="term" value="C:EARP complex"/>
    <property type="evidence" value="ECO:0007669"/>
    <property type="project" value="InterPro"/>
</dbReference>
<evidence type="ECO:0000313" key="7">
    <source>
        <dbReference type="EMBL" id="CAD7078555.1"/>
    </source>
</evidence>
<evidence type="ECO:0000256" key="1">
    <source>
        <dbReference type="ARBA" id="ARBA00022448"/>
    </source>
</evidence>
<dbReference type="EMBL" id="LR899009">
    <property type="protein sequence ID" value="CAD7078555.1"/>
    <property type="molecule type" value="Genomic_DNA"/>
</dbReference>
<dbReference type="FunCoup" id="A0A7R8YNK3">
    <property type="interactions" value="1502"/>
</dbReference>
<dbReference type="GO" id="GO:0015031">
    <property type="term" value="P:protein transport"/>
    <property type="evidence" value="ECO:0007669"/>
    <property type="project" value="UniProtKB-KW"/>
</dbReference>
<evidence type="ECO:0008006" key="9">
    <source>
        <dbReference type="Google" id="ProtNLM"/>
    </source>
</evidence>
<dbReference type="Pfam" id="PF10475">
    <property type="entry name" value="Vps54_N"/>
    <property type="match status" value="1"/>
</dbReference>
<reference evidence="7 8" key="1">
    <citation type="submission" date="2020-11" db="EMBL/GenBank/DDBJ databases">
        <authorList>
            <person name="Wallbank WR R."/>
            <person name="Pardo Diaz C."/>
            <person name="Kozak K."/>
            <person name="Martin S."/>
            <person name="Jiggins C."/>
            <person name="Moest M."/>
            <person name="Warren A I."/>
            <person name="Generalovic N T."/>
            <person name="Byers J.R.P. K."/>
            <person name="Montejo-Kovacevich G."/>
            <person name="Yen C E."/>
        </authorList>
    </citation>
    <scope>NUCLEOTIDE SEQUENCE [LARGE SCALE GENOMIC DNA]</scope>
</reference>
<dbReference type="InterPro" id="IPR019514">
    <property type="entry name" value="Syndetin_C"/>
</dbReference>
<sequence>MDEIKTKFLDLIHKQNRHVKIPAMGFSDYFIQNVSSTPDATPKDRKPKSLQSTEDNKMSDQEILEGIERIYFEENADLATYELKKFEQNELTCEKVQESMIVLKQQQKVISKKVLQHILEQRSSCNEEFQRIGDAEKELEEALWVCRKARSYLSYAKKHLTTTSLEILATYRKREILLDLLKSLNAIKILKTTDTELQKLLHDSNYSGAISLLLECKATASEYTQYKCVESLNQKLQETLMLTEFQLDNVLNEMTQNFDAKKYGKLQEAYKLLNKSLIAMDQLHINFISAIHSTVNVVLRSYNEPSSDDKQKQLFEQLCEGVAADKYIQCLINLCKSFWTILVSYYQIVLWHQNYKLFPSDSAECQDSYIQEKLKKGQSRVWNDIQSKLCTYLSSQKLRTLKYEQFIQVLSIIQRLKKVGVEFCGETSNKLLETMRLQSTEFFYRYHVSCLEEICLFLDHEAWVPVDSFTNILQLQEFRSVRHSLQRRKSPTIDQKVAVLTTDDNGAVNGKNHNSDELVSVHSQDGSSIYESCGYFLRFSEKSSPFDGGLDAAMLEEDILSGIVDEASCYFSEESEDDDVKNSFLSKSDDDSDSNVQLFANNTSLNVLRCIGRYLQMCKLLHSISPQIICSIFELIDFYMFAVHELFGKDSDGHKRPVPMENLYTERLLVKLKYISDQIIVKIKGWPLNFSSLINNELSNPETLYGLSQRIVGIESGICMAKQLQQLHKYLEHLLPASDHQILYDYYQNIDYIYDVSKPIYMCVTSRACDLHGILSTMGKVKWDVNHVSVQHSPYIDTMNRSVQTFAMRMEEISKIVPVPFECVWNSLAHVTTHLLVEGFSNTKKCSPGGRALMQLDFTHFMSILELLSGMKFPQYRNYVDSYVKAYYFPSELLEGWIQEQSERNEYSSKQLSSLINCVCSSDKRMKQKILGFLGNVNENS</sequence>
<protein>
    <recommendedName>
        <fullName evidence="9">Coiled-coil domain-containing protein 132</fullName>
    </recommendedName>
</protein>
<dbReference type="InterPro" id="IPR019515">
    <property type="entry name" value="VPS54_N"/>
</dbReference>
<feature type="domain" description="Vacuolar protein sorting-associated protein 54 N-terminal" evidence="6">
    <location>
        <begin position="64"/>
        <end position="351"/>
    </location>
</feature>
<dbReference type="AlphaFoldDB" id="A0A7R8YNK3"/>
<organism evidence="7 8">
    <name type="scientific">Hermetia illucens</name>
    <name type="common">Black soldier fly</name>
    <dbReference type="NCBI Taxonomy" id="343691"/>
    <lineage>
        <taxon>Eukaryota</taxon>
        <taxon>Metazoa</taxon>
        <taxon>Ecdysozoa</taxon>
        <taxon>Arthropoda</taxon>
        <taxon>Hexapoda</taxon>
        <taxon>Insecta</taxon>
        <taxon>Pterygota</taxon>
        <taxon>Neoptera</taxon>
        <taxon>Endopterygota</taxon>
        <taxon>Diptera</taxon>
        <taxon>Brachycera</taxon>
        <taxon>Stratiomyomorpha</taxon>
        <taxon>Stratiomyidae</taxon>
        <taxon>Hermetiinae</taxon>
        <taxon>Hermetia</taxon>
    </lineage>
</organism>
<accession>A0A7R8YNK3</accession>